<sequence>MRGLNRRDALKGAGAASLGIATGALGAPKDSGKAAGAPGRDLIQRENAKPGTRDWMLTKTRTVPGKINKILLNGRSQVIEGYCSANSVRAGEKLQIMVSTNPASTFKLEIFRTGYYNGDGARLVKRFDSLKGAPQPDPSNGENYLRECQWEPAVEIEIPDDWLSGVYLGKLTAEKENLQSYVIFIVRDDRPCDLLFQCSELTWAAYNRWPTDYSIYTKHKGYSSTGVPSGTVSFNRPYALFTHPVNKNKKSGGSGEYLPWEFPLAFWMEQHGYDVSYISNIDTHTDPAGLLRAKGFISVGHDEYWTKDMYNNVLRAREEGVNLAFFGGNSVLCVVPMLPSSDGTPNRATRREGWFMPVSGKIPESVKQKMVNQKSFEPNMGPDGAQLMGARLDRSGKGGGGGRGSGDWTCAIPDHWLFEGTGMKKGDSIKGLIGWEWHGAPAMDLPGMKVVAEGTPFINGKAMGRYTSTIYDGPKGNVVFNAATIWWANGLSSPPGHKNPSRHGVTQQGPDKRVQQITHNLFKRMIAL</sequence>
<evidence type="ECO:0000313" key="2">
    <source>
        <dbReference type="EMBL" id="SVA70187.1"/>
    </source>
</evidence>
<protein>
    <recommendedName>
        <fullName evidence="1">N,N-dimethylformamidase beta subunit-like C-terminal domain-containing protein</fullName>
    </recommendedName>
</protein>
<dbReference type="EMBL" id="UINC01016953">
    <property type="protein sequence ID" value="SVA70187.1"/>
    <property type="molecule type" value="Genomic_DNA"/>
</dbReference>
<name>A0A381Y164_9ZZZZ</name>
<feature type="domain" description="N,N-dimethylformamidase beta subunit-like C-terminal" evidence="1">
    <location>
        <begin position="108"/>
        <end position="495"/>
    </location>
</feature>
<dbReference type="InterPro" id="IPR046540">
    <property type="entry name" value="DMFA2_C"/>
</dbReference>
<accession>A0A381Y164</accession>
<dbReference type="NCBIfam" id="TIGR01409">
    <property type="entry name" value="TAT_signal_seq"/>
    <property type="match status" value="1"/>
</dbReference>
<dbReference type="AlphaFoldDB" id="A0A381Y164"/>
<dbReference type="InterPro" id="IPR006311">
    <property type="entry name" value="TAT_signal"/>
</dbReference>
<gene>
    <name evidence="2" type="ORF">METZ01_LOCUS123041</name>
</gene>
<dbReference type="Pfam" id="PF20254">
    <property type="entry name" value="DMFA2_C"/>
    <property type="match status" value="1"/>
</dbReference>
<dbReference type="InterPro" id="IPR019546">
    <property type="entry name" value="TAT_signal_bac_arc"/>
</dbReference>
<dbReference type="PROSITE" id="PS51318">
    <property type="entry name" value="TAT"/>
    <property type="match status" value="1"/>
</dbReference>
<organism evidence="2">
    <name type="scientific">marine metagenome</name>
    <dbReference type="NCBI Taxonomy" id="408172"/>
    <lineage>
        <taxon>unclassified sequences</taxon>
        <taxon>metagenomes</taxon>
        <taxon>ecological metagenomes</taxon>
    </lineage>
</organism>
<proteinExistence type="predicted"/>
<reference evidence="2" key="1">
    <citation type="submission" date="2018-05" db="EMBL/GenBank/DDBJ databases">
        <authorList>
            <person name="Lanie J.A."/>
            <person name="Ng W.-L."/>
            <person name="Kazmierczak K.M."/>
            <person name="Andrzejewski T.M."/>
            <person name="Davidsen T.M."/>
            <person name="Wayne K.J."/>
            <person name="Tettelin H."/>
            <person name="Glass J.I."/>
            <person name="Rusch D."/>
            <person name="Podicherti R."/>
            <person name="Tsui H.-C.T."/>
            <person name="Winkler M.E."/>
        </authorList>
    </citation>
    <scope>NUCLEOTIDE SEQUENCE</scope>
</reference>
<evidence type="ECO:0000259" key="1">
    <source>
        <dbReference type="Pfam" id="PF20254"/>
    </source>
</evidence>